<comment type="caution">
    <text evidence="7">The sequence shown here is derived from an EMBL/GenBank/DDBJ whole genome shotgun (WGS) entry which is preliminary data.</text>
</comment>
<reference evidence="7 8" key="1">
    <citation type="submission" date="2016-08" db="EMBL/GenBank/DDBJ databases">
        <title>New Insights into Marine Group III Euryarchaeota, from dark to light.</title>
        <authorList>
            <person name="Haro-Moreno J.M."/>
            <person name="Rodriguez-Valera F."/>
            <person name="Lopez-Garcia P."/>
            <person name="Moreira D."/>
            <person name="Martin-Cuadrado A.B."/>
        </authorList>
    </citation>
    <scope>NUCLEOTIDE SEQUENCE [LARGE SCALE GENOMIC DNA]</scope>
    <source>
        <strain evidence="7">CG-Epi6</strain>
    </source>
</reference>
<dbReference type="Proteomes" id="UP000183403">
    <property type="component" value="Unassembled WGS sequence"/>
</dbReference>
<dbReference type="FunFam" id="3.90.930.12:FF:000008">
    <property type="entry name" value="50S ribosomal protein L6"/>
    <property type="match status" value="1"/>
</dbReference>
<keyword evidence="3 5" id="KW-0689">Ribosomal protein</keyword>
<dbReference type="InterPro" id="IPR020040">
    <property type="entry name" value="Ribosomal_uL6_a/b-dom"/>
</dbReference>
<name>A0A1J5T6T3_9ARCH</name>
<dbReference type="PROSITE" id="PS00700">
    <property type="entry name" value="RIBOSOMAL_L6_2"/>
    <property type="match status" value="1"/>
</dbReference>
<comment type="subunit">
    <text evidence="5">Part of the 50S ribosomal subunit.</text>
</comment>
<dbReference type="GO" id="GO:0003735">
    <property type="term" value="F:structural constituent of ribosome"/>
    <property type="evidence" value="ECO:0007669"/>
    <property type="project" value="UniProtKB-UniRule"/>
</dbReference>
<keyword evidence="4 5" id="KW-0687">Ribonucleoprotein</keyword>
<gene>
    <name evidence="5" type="primary">rpl6</name>
    <name evidence="7" type="ORF">BEU03_02540</name>
</gene>
<dbReference type="HAMAP" id="MF_01365_A">
    <property type="entry name" value="Ribosomal_uL6_A"/>
    <property type="match status" value="1"/>
</dbReference>
<evidence type="ECO:0000259" key="6">
    <source>
        <dbReference type="Pfam" id="PF00347"/>
    </source>
</evidence>
<evidence type="ECO:0000256" key="5">
    <source>
        <dbReference type="HAMAP-Rule" id="MF_01365"/>
    </source>
</evidence>
<dbReference type="GO" id="GO:0002181">
    <property type="term" value="P:cytoplasmic translation"/>
    <property type="evidence" value="ECO:0007669"/>
    <property type="project" value="TreeGrafter"/>
</dbReference>
<dbReference type="InterPro" id="IPR036789">
    <property type="entry name" value="Ribosomal_uL6-like_a/b-dom_sf"/>
</dbReference>
<evidence type="ECO:0000256" key="2">
    <source>
        <dbReference type="ARBA" id="ARBA00022884"/>
    </source>
</evidence>
<dbReference type="SUPFAM" id="SSF56053">
    <property type="entry name" value="Ribosomal protein L6"/>
    <property type="match status" value="2"/>
</dbReference>
<protein>
    <recommendedName>
        <fullName evidence="5">Large ribosomal subunit protein uL6</fullName>
    </recommendedName>
</protein>
<dbReference type="NCBIfam" id="TIGR03653">
    <property type="entry name" value="uL6_arch"/>
    <property type="match status" value="1"/>
</dbReference>
<keyword evidence="1 5" id="KW-0699">rRNA-binding</keyword>
<dbReference type="NCBIfam" id="NF004037">
    <property type="entry name" value="PRK05518.1"/>
    <property type="match status" value="1"/>
</dbReference>
<evidence type="ECO:0000313" key="8">
    <source>
        <dbReference type="Proteomes" id="UP000183403"/>
    </source>
</evidence>
<dbReference type="GO" id="GO:0019843">
    <property type="term" value="F:rRNA binding"/>
    <property type="evidence" value="ECO:0007669"/>
    <property type="project" value="UniProtKB-UniRule"/>
</dbReference>
<keyword evidence="2 5" id="KW-0694">RNA-binding</keyword>
<feature type="domain" description="Large ribosomal subunit protein uL6 alpha-beta" evidence="6">
    <location>
        <begin position="13"/>
        <end position="84"/>
    </location>
</feature>
<dbReference type="InterPro" id="IPR019907">
    <property type="entry name" value="Ribosomal_uL6_arc"/>
</dbReference>
<feature type="domain" description="Large ribosomal subunit protein uL6 alpha-beta" evidence="6">
    <location>
        <begin position="96"/>
        <end position="170"/>
    </location>
</feature>
<proteinExistence type="inferred from homology"/>
<accession>A0A1J5T6T3</accession>
<dbReference type="PIRSF" id="PIRSF002162">
    <property type="entry name" value="Ribosomal_L6"/>
    <property type="match status" value="1"/>
</dbReference>
<dbReference type="GO" id="GO:0022625">
    <property type="term" value="C:cytosolic large ribosomal subunit"/>
    <property type="evidence" value="ECO:0007669"/>
    <property type="project" value="UniProtKB-UniRule"/>
</dbReference>
<dbReference type="PANTHER" id="PTHR11655:SF16">
    <property type="entry name" value="60S RIBOSOMAL PROTEIN L9"/>
    <property type="match status" value="1"/>
</dbReference>
<evidence type="ECO:0000256" key="1">
    <source>
        <dbReference type="ARBA" id="ARBA00022730"/>
    </source>
</evidence>
<sequence>MLLKELIYTVDLPEGVTVSMDNHDVKLSGPRGDLNRIFKHPSISLSEDNGSLKLVGKKIRRKEKALIGTWRAHLRNMVQGVSTGFLYEMKIVFAHFPMKVSVKGNIVHIANFLGEKTTRLANIHGNAKVIAKGDKVTIEGNNVEDVGQTAGNLEQATVVKGRDIRVFQDGIYVVSKGAAQ</sequence>
<dbReference type="Gene3D" id="3.90.930.12">
    <property type="entry name" value="Ribosomal protein L6, alpha-beta domain"/>
    <property type="match status" value="2"/>
</dbReference>
<comment type="similarity">
    <text evidence="5">Belongs to the universal ribosomal protein uL6 family.</text>
</comment>
<dbReference type="Pfam" id="PF00347">
    <property type="entry name" value="Ribosomal_L6"/>
    <property type="match status" value="2"/>
</dbReference>
<evidence type="ECO:0000313" key="7">
    <source>
        <dbReference type="EMBL" id="OIR11952.1"/>
    </source>
</evidence>
<dbReference type="InterPro" id="IPR002359">
    <property type="entry name" value="Ribosomal_uL6_CS2"/>
</dbReference>
<evidence type="ECO:0000256" key="3">
    <source>
        <dbReference type="ARBA" id="ARBA00022980"/>
    </source>
</evidence>
<comment type="function">
    <text evidence="5">This protein binds to the 23S rRNA, and is important in its secondary structure. It is located near the subunit interface in the base of the L7/L12 stalk, and near the tRNA binding site of the peptidyltransferase center.</text>
</comment>
<dbReference type="PANTHER" id="PTHR11655">
    <property type="entry name" value="60S/50S RIBOSOMAL PROTEIN L6/L9"/>
    <property type="match status" value="1"/>
</dbReference>
<dbReference type="AlphaFoldDB" id="A0A1J5T6T3"/>
<dbReference type="EMBL" id="MIYV01000017">
    <property type="protein sequence ID" value="OIR11952.1"/>
    <property type="molecule type" value="Genomic_DNA"/>
</dbReference>
<organism evidence="7 8">
    <name type="scientific">Marine Group III euryarchaeote CG-Epi6</name>
    <dbReference type="NCBI Taxonomy" id="1889000"/>
    <lineage>
        <taxon>Archaea</taxon>
        <taxon>Methanobacteriati</taxon>
        <taxon>Thermoplasmatota</taxon>
        <taxon>Thermoplasmata</taxon>
        <taxon>Candidatus Thermoprofundales</taxon>
    </lineage>
</organism>
<dbReference type="InterPro" id="IPR000702">
    <property type="entry name" value="Ribosomal_uL6-like"/>
</dbReference>
<evidence type="ECO:0000256" key="4">
    <source>
        <dbReference type="ARBA" id="ARBA00023274"/>
    </source>
</evidence>